<sequence>MLILTEYDEKKHMAMERRDGEARGKAKKVIQLTIKKMKKGQDNKTIAEALETDEAYIRSIVDIIEKYSPDYDEEAIYKEYFQKH</sequence>
<dbReference type="EMBL" id="FQZY01000022">
    <property type="protein sequence ID" value="SHJ91829.1"/>
    <property type="molecule type" value="Genomic_DNA"/>
</dbReference>
<keyword evidence="2" id="KW-1185">Reference proteome</keyword>
<evidence type="ECO:0000313" key="2">
    <source>
        <dbReference type="Proteomes" id="UP000184301"/>
    </source>
</evidence>
<evidence type="ECO:0008006" key="3">
    <source>
        <dbReference type="Google" id="ProtNLM"/>
    </source>
</evidence>
<reference evidence="1 2" key="1">
    <citation type="submission" date="2016-11" db="EMBL/GenBank/DDBJ databases">
        <authorList>
            <person name="Jaros S."/>
            <person name="Januszkiewicz K."/>
            <person name="Wedrychowicz H."/>
        </authorList>
    </citation>
    <scope>NUCLEOTIDE SEQUENCE [LARGE SCALE GENOMIC DNA]</scope>
    <source>
        <strain evidence="1 2">DSM 15480</strain>
    </source>
</reference>
<dbReference type="Proteomes" id="UP000184301">
    <property type="component" value="Unassembled WGS sequence"/>
</dbReference>
<name>A0A1M6N800_9FIRM</name>
<evidence type="ECO:0000313" key="1">
    <source>
        <dbReference type="EMBL" id="SHJ91829.1"/>
    </source>
</evidence>
<dbReference type="AlphaFoldDB" id="A0A1M6N800"/>
<accession>A0A1M6N800</accession>
<organism evidence="1 2">
    <name type="scientific">Hespellia stercorisuis DSM 15480</name>
    <dbReference type="NCBI Taxonomy" id="1121950"/>
    <lineage>
        <taxon>Bacteria</taxon>
        <taxon>Bacillati</taxon>
        <taxon>Bacillota</taxon>
        <taxon>Clostridia</taxon>
        <taxon>Lachnospirales</taxon>
        <taxon>Lachnospiraceae</taxon>
        <taxon>Hespellia</taxon>
    </lineage>
</organism>
<gene>
    <name evidence="1" type="ORF">SAMN02745243_01728</name>
</gene>
<proteinExistence type="predicted"/>
<protein>
    <recommendedName>
        <fullName evidence="3">Helix-turn-helix domain-containing protein</fullName>
    </recommendedName>
</protein>